<evidence type="ECO:0000256" key="3">
    <source>
        <dbReference type="SAM" id="Phobius"/>
    </source>
</evidence>
<feature type="transmembrane region" description="Helical" evidence="3">
    <location>
        <begin position="36"/>
        <end position="59"/>
    </location>
</feature>
<feature type="region of interest" description="Disordered" evidence="2">
    <location>
        <begin position="128"/>
        <end position="170"/>
    </location>
</feature>
<dbReference type="PANTHER" id="PTHR35991">
    <property type="entry name" value="CA-RESPONSIVE PROTEIN"/>
    <property type="match status" value="1"/>
</dbReference>
<comment type="caution">
    <text evidence="4">The sequence shown here is derived from an EMBL/GenBank/DDBJ whole genome shotgun (WGS) entry which is preliminary data.</text>
</comment>
<feature type="compositionally biased region" description="Polar residues" evidence="2">
    <location>
        <begin position="69"/>
        <end position="86"/>
    </location>
</feature>
<accession>A0AAE1KBL9</accession>
<feature type="region of interest" description="Disordered" evidence="2">
    <location>
        <begin position="66"/>
        <end position="101"/>
    </location>
</feature>
<reference evidence="4" key="1">
    <citation type="submission" date="2023-10" db="EMBL/GenBank/DDBJ databases">
        <title>Chromosome-level genome of the transformable northern wattle, Acacia crassicarpa.</title>
        <authorList>
            <person name="Massaro I."/>
            <person name="Sinha N.R."/>
            <person name="Poethig S."/>
            <person name="Leichty A.R."/>
        </authorList>
    </citation>
    <scope>NUCLEOTIDE SEQUENCE</scope>
    <source>
        <strain evidence="4">Acra3RX</strain>
        <tissue evidence="4">Leaf</tissue>
    </source>
</reference>
<feature type="coiled-coil region" evidence="1">
    <location>
        <begin position="220"/>
        <end position="276"/>
    </location>
</feature>
<dbReference type="Proteomes" id="UP001293593">
    <property type="component" value="Unassembled WGS sequence"/>
</dbReference>
<sequence>MVSPLPSSHIFCLFHSKPSIIPPYHYHHRRQMHDPYFFFALIIFSFSLLSFIFTAFSVYKKLSKRKGTTRNSDSNSDPTSTVNHSVSAAAGDRVRQPDETDPTHSLLLEVLPSDSMKWTSVLDEKVCDDSNRDSTDEGQTGKKKKRKAKKKKSNSLTENGSEGLRANSGSDSGLRLESVCLYPFTSSSSPMQRKIKHQYDELVKCHESKKLTLPQVVQFANSLVDARNELQHKADTIQRKFVITKALLFKADRSSFDRLRQQIYKLELEQKRLEEDAFVYNWLQEQLKLSPAYKKMLEIGTCMEKEKSCEHVDNVENEFSDISFEELLAKEKKDSSFWQKAAKSRQCSS</sequence>
<evidence type="ECO:0000313" key="5">
    <source>
        <dbReference type="Proteomes" id="UP001293593"/>
    </source>
</evidence>
<keyword evidence="3" id="KW-0812">Transmembrane</keyword>
<name>A0AAE1KBL9_9FABA</name>
<protein>
    <recommendedName>
        <fullName evidence="6">AT1G17665-like protein</fullName>
    </recommendedName>
</protein>
<dbReference type="PANTHER" id="PTHR35991:SF1">
    <property type="entry name" value="CA-RESPONSIVE PROTEIN"/>
    <property type="match status" value="1"/>
</dbReference>
<dbReference type="EMBL" id="JAWXYG010000006">
    <property type="protein sequence ID" value="KAK4269255.1"/>
    <property type="molecule type" value="Genomic_DNA"/>
</dbReference>
<dbReference type="AlphaFoldDB" id="A0AAE1KBL9"/>
<feature type="compositionally biased region" description="Basic and acidic residues" evidence="2">
    <location>
        <begin position="92"/>
        <end position="101"/>
    </location>
</feature>
<gene>
    <name evidence="4" type="ORF">QN277_022440</name>
</gene>
<organism evidence="4 5">
    <name type="scientific">Acacia crassicarpa</name>
    <name type="common">northern wattle</name>
    <dbReference type="NCBI Taxonomy" id="499986"/>
    <lineage>
        <taxon>Eukaryota</taxon>
        <taxon>Viridiplantae</taxon>
        <taxon>Streptophyta</taxon>
        <taxon>Embryophyta</taxon>
        <taxon>Tracheophyta</taxon>
        <taxon>Spermatophyta</taxon>
        <taxon>Magnoliopsida</taxon>
        <taxon>eudicotyledons</taxon>
        <taxon>Gunneridae</taxon>
        <taxon>Pentapetalae</taxon>
        <taxon>rosids</taxon>
        <taxon>fabids</taxon>
        <taxon>Fabales</taxon>
        <taxon>Fabaceae</taxon>
        <taxon>Caesalpinioideae</taxon>
        <taxon>mimosoid clade</taxon>
        <taxon>Acacieae</taxon>
        <taxon>Acacia</taxon>
    </lineage>
</organism>
<keyword evidence="3" id="KW-0472">Membrane</keyword>
<evidence type="ECO:0008006" key="6">
    <source>
        <dbReference type="Google" id="ProtNLM"/>
    </source>
</evidence>
<evidence type="ECO:0000256" key="1">
    <source>
        <dbReference type="SAM" id="Coils"/>
    </source>
</evidence>
<evidence type="ECO:0000313" key="4">
    <source>
        <dbReference type="EMBL" id="KAK4269255.1"/>
    </source>
</evidence>
<keyword evidence="5" id="KW-1185">Reference proteome</keyword>
<feature type="compositionally biased region" description="Basic residues" evidence="2">
    <location>
        <begin position="141"/>
        <end position="153"/>
    </location>
</feature>
<evidence type="ECO:0000256" key="2">
    <source>
        <dbReference type="SAM" id="MobiDB-lite"/>
    </source>
</evidence>
<keyword evidence="1" id="KW-0175">Coiled coil</keyword>
<proteinExistence type="predicted"/>
<keyword evidence="3" id="KW-1133">Transmembrane helix</keyword>